<keyword evidence="3" id="KW-1185">Reference proteome</keyword>
<dbReference type="GeneID" id="81399589"/>
<name>A0A9W9JU46_9EURO</name>
<dbReference type="EMBL" id="JAPMSZ010000012">
    <property type="protein sequence ID" value="KAJ5081631.1"/>
    <property type="molecule type" value="Genomic_DNA"/>
</dbReference>
<comment type="caution">
    <text evidence="2">The sequence shown here is derived from an EMBL/GenBank/DDBJ whole genome shotgun (WGS) entry which is preliminary data.</text>
</comment>
<dbReference type="AlphaFoldDB" id="A0A9W9JU46"/>
<evidence type="ECO:0000313" key="2">
    <source>
        <dbReference type="EMBL" id="KAJ5081631.1"/>
    </source>
</evidence>
<reference evidence="2" key="1">
    <citation type="submission" date="2022-11" db="EMBL/GenBank/DDBJ databases">
        <authorList>
            <person name="Petersen C."/>
        </authorList>
    </citation>
    <scope>NUCLEOTIDE SEQUENCE</scope>
    <source>
        <strain evidence="2">IBT 34128</strain>
    </source>
</reference>
<gene>
    <name evidence="2" type="ORF">NUU61_009895</name>
</gene>
<organism evidence="2 3">
    <name type="scientific">Penicillium alfredii</name>
    <dbReference type="NCBI Taxonomy" id="1506179"/>
    <lineage>
        <taxon>Eukaryota</taxon>
        <taxon>Fungi</taxon>
        <taxon>Dikarya</taxon>
        <taxon>Ascomycota</taxon>
        <taxon>Pezizomycotina</taxon>
        <taxon>Eurotiomycetes</taxon>
        <taxon>Eurotiomycetidae</taxon>
        <taxon>Eurotiales</taxon>
        <taxon>Aspergillaceae</taxon>
        <taxon>Penicillium</taxon>
    </lineage>
</organism>
<evidence type="ECO:0000256" key="1">
    <source>
        <dbReference type="SAM" id="MobiDB-lite"/>
    </source>
</evidence>
<accession>A0A9W9JU46</accession>
<reference evidence="2" key="2">
    <citation type="journal article" date="2023" name="IMA Fungus">
        <title>Comparative genomic study of the Penicillium genus elucidates a diverse pangenome and 15 lateral gene transfer events.</title>
        <authorList>
            <person name="Petersen C."/>
            <person name="Sorensen T."/>
            <person name="Nielsen M.R."/>
            <person name="Sondergaard T.E."/>
            <person name="Sorensen J.L."/>
            <person name="Fitzpatrick D.A."/>
            <person name="Frisvad J.C."/>
            <person name="Nielsen K.L."/>
        </authorList>
    </citation>
    <scope>NUCLEOTIDE SEQUENCE</scope>
    <source>
        <strain evidence="2">IBT 34128</strain>
    </source>
</reference>
<dbReference type="OrthoDB" id="4219547at2759"/>
<dbReference type="RefSeq" id="XP_056506918.1">
    <property type="nucleotide sequence ID" value="XM_056660420.1"/>
</dbReference>
<protein>
    <submittedName>
        <fullName evidence="2">Uncharacterized protein</fullName>
    </submittedName>
</protein>
<evidence type="ECO:0000313" key="3">
    <source>
        <dbReference type="Proteomes" id="UP001141434"/>
    </source>
</evidence>
<feature type="compositionally biased region" description="Basic and acidic residues" evidence="1">
    <location>
        <begin position="40"/>
        <end position="51"/>
    </location>
</feature>
<proteinExistence type="predicted"/>
<sequence>MKYKFNYPSGIVPTFPQSEPIHQEIPQTPHPLIYSGTAAESDRPNHAEVAKRPHNPPQYCARVESQRQTPTREDLESRIVQLWKNVWLGLYQAENREIRSLYIRLEALYLGTGLTHKFRLGELHLLNRSLSEWSINSGIASLKLFENLSFLTLQSVVEILEAYKCEIANLDRLFSILRNSQTSLHGNNDRQKAEVEKDFFAVSAPMERRIRQYDIRMNVLNMDICDEAMALGVKTRQRGQHVYYRAFPNQQPVLGIAADFPLLRFRVMFICLKKIISPASL</sequence>
<feature type="region of interest" description="Disordered" evidence="1">
    <location>
        <begin position="30"/>
        <end position="57"/>
    </location>
</feature>
<dbReference type="Proteomes" id="UP001141434">
    <property type="component" value="Unassembled WGS sequence"/>
</dbReference>